<protein>
    <submittedName>
        <fullName evidence="1">Uncharacterized protein</fullName>
    </submittedName>
</protein>
<sequence length="24" mass="2754">MGFCWKMLPQKTEKTAVCKLKPVS</sequence>
<dbReference type="AlphaFoldDB" id="A0A0A9A1L8"/>
<organism evidence="1">
    <name type="scientific">Arundo donax</name>
    <name type="common">Giant reed</name>
    <name type="synonym">Donax arundinaceus</name>
    <dbReference type="NCBI Taxonomy" id="35708"/>
    <lineage>
        <taxon>Eukaryota</taxon>
        <taxon>Viridiplantae</taxon>
        <taxon>Streptophyta</taxon>
        <taxon>Embryophyta</taxon>
        <taxon>Tracheophyta</taxon>
        <taxon>Spermatophyta</taxon>
        <taxon>Magnoliopsida</taxon>
        <taxon>Liliopsida</taxon>
        <taxon>Poales</taxon>
        <taxon>Poaceae</taxon>
        <taxon>PACMAD clade</taxon>
        <taxon>Arundinoideae</taxon>
        <taxon>Arundineae</taxon>
        <taxon>Arundo</taxon>
    </lineage>
</organism>
<proteinExistence type="predicted"/>
<accession>A0A0A9A1L8</accession>
<reference evidence="1" key="1">
    <citation type="submission" date="2014-09" db="EMBL/GenBank/DDBJ databases">
        <authorList>
            <person name="Magalhaes I.L.F."/>
            <person name="Oliveira U."/>
            <person name="Santos F.R."/>
            <person name="Vidigal T.H.D.A."/>
            <person name="Brescovit A.D."/>
            <person name="Santos A.J."/>
        </authorList>
    </citation>
    <scope>NUCLEOTIDE SEQUENCE</scope>
    <source>
        <tissue evidence="1">Shoot tissue taken approximately 20 cm above the soil surface</tissue>
    </source>
</reference>
<evidence type="ECO:0000313" key="1">
    <source>
        <dbReference type="EMBL" id="JAD42905.1"/>
    </source>
</evidence>
<dbReference type="EMBL" id="GBRH01254990">
    <property type="protein sequence ID" value="JAD42905.1"/>
    <property type="molecule type" value="Transcribed_RNA"/>
</dbReference>
<reference evidence="1" key="2">
    <citation type="journal article" date="2015" name="Data Brief">
        <title>Shoot transcriptome of the giant reed, Arundo donax.</title>
        <authorList>
            <person name="Barrero R.A."/>
            <person name="Guerrero F.D."/>
            <person name="Moolhuijzen P."/>
            <person name="Goolsby J.A."/>
            <person name="Tidwell J."/>
            <person name="Bellgard S.E."/>
            <person name="Bellgard M.I."/>
        </authorList>
    </citation>
    <scope>NUCLEOTIDE SEQUENCE</scope>
    <source>
        <tissue evidence="1">Shoot tissue taken approximately 20 cm above the soil surface</tissue>
    </source>
</reference>
<name>A0A0A9A1L8_ARUDO</name>